<protein>
    <submittedName>
        <fullName evidence="1">Uncharacterized protein</fullName>
    </submittedName>
</protein>
<evidence type="ECO:0000313" key="1">
    <source>
        <dbReference type="EMBL" id="KAK3079781.1"/>
    </source>
</evidence>
<gene>
    <name evidence="1" type="ORF">LTS18_003915</name>
</gene>
<dbReference type="EMBL" id="JAWDJW010000924">
    <property type="protein sequence ID" value="KAK3079781.1"/>
    <property type="molecule type" value="Genomic_DNA"/>
</dbReference>
<dbReference type="Proteomes" id="UP001186974">
    <property type="component" value="Unassembled WGS sequence"/>
</dbReference>
<comment type="caution">
    <text evidence="1">The sequence shown here is derived from an EMBL/GenBank/DDBJ whole genome shotgun (WGS) entry which is preliminary data.</text>
</comment>
<name>A0ACC3DST1_9PEZI</name>
<proteinExistence type="predicted"/>
<keyword evidence="2" id="KW-1185">Reference proteome</keyword>
<evidence type="ECO:0000313" key="2">
    <source>
        <dbReference type="Proteomes" id="UP001186974"/>
    </source>
</evidence>
<organism evidence="1 2">
    <name type="scientific">Coniosporium uncinatum</name>
    <dbReference type="NCBI Taxonomy" id="93489"/>
    <lineage>
        <taxon>Eukaryota</taxon>
        <taxon>Fungi</taxon>
        <taxon>Dikarya</taxon>
        <taxon>Ascomycota</taxon>
        <taxon>Pezizomycotina</taxon>
        <taxon>Dothideomycetes</taxon>
        <taxon>Dothideomycetes incertae sedis</taxon>
        <taxon>Coniosporium</taxon>
    </lineage>
</organism>
<reference evidence="1" key="1">
    <citation type="submission" date="2024-09" db="EMBL/GenBank/DDBJ databases">
        <title>Black Yeasts Isolated from many extreme environments.</title>
        <authorList>
            <person name="Coleine C."/>
            <person name="Stajich J.E."/>
            <person name="Selbmann L."/>
        </authorList>
    </citation>
    <scope>NUCLEOTIDE SEQUENCE</scope>
    <source>
        <strain evidence="1">CCFEE 5737</strain>
    </source>
</reference>
<accession>A0ACC3DST1</accession>
<sequence>MAVPRDVMTVQPDKRHRPEKHIALVDADMKIHAYDHLDTSHDISYNTTSLPASPHPKPSEASLIGLPRELRDQIYDLVLTQTVLITLSNLPQFRQPCSAQLLQTCRQLHHEGHKHLYKHNTFLITGPFDDPTALDIVDAEWNAAVSFEQLTSAGVPLHLVESLVLTTDLERFDDMWPDFGRWTGREPFMPSLRKLVVVLDFSASSSLVVRDEKRAPWEAEGSELLRKLLEPMMVRL</sequence>